<reference evidence="7 8" key="2">
    <citation type="submission" date="2019-01" db="EMBL/GenBank/DDBJ databases">
        <authorList>
            <person name="Li Y."/>
        </authorList>
    </citation>
    <scope>NUCLEOTIDE SEQUENCE [LARGE SCALE GENOMIC DNA]</scope>
    <source>
        <strain evidence="7 8">2D-5</strain>
    </source>
</reference>
<dbReference type="RefSeq" id="WP_128268571.1">
    <property type="nucleotide sequence ID" value="NZ_SAUW01000001.1"/>
</dbReference>
<keyword evidence="4" id="KW-0808">Transferase</keyword>
<dbReference type="CDD" id="cd06849">
    <property type="entry name" value="lipoyl_domain"/>
    <property type="match status" value="1"/>
</dbReference>
<dbReference type="Proteomes" id="UP000285710">
    <property type="component" value="Unassembled WGS sequence"/>
</dbReference>
<comment type="similarity">
    <text evidence="2 4">Belongs to the 2-oxoacid dehydrogenase family.</text>
</comment>
<dbReference type="Pfam" id="PF00198">
    <property type="entry name" value="2-oxoacid_dh"/>
    <property type="match status" value="1"/>
</dbReference>
<evidence type="ECO:0000259" key="5">
    <source>
        <dbReference type="PROSITE" id="PS50968"/>
    </source>
</evidence>
<dbReference type="Pfam" id="PF02817">
    <property type="entry name" value="E3_binding"/>
    <property type="match status" value="2"/>
</dbReference>
<dbReference type="Gene3D" id="3.30.559.10">
    <property type="entry name" value="Chloramphenicol acetyltransferase-like domain"/>
    <property type="match status" value="1"/>
</dbReference>
<comment type="cofactor">
    <cofactor evidence="1 4">
        <name>(R)-lipoate</name>
        <dbReference type="ChEBI" id="CHEBI:83088"/>
    </cofactor>
</comment>
<dbReference type="SUPFAM" id="SSF52777">
    <property type="entry name" value="CoA-dependent acyltransferases"/>
    <property type="match status" value="1"/>
</dbReference>
<evidence type="ECO:0000256" key="4">
    <source>
        <dbReference type="RuleBase" id="RU003423"/>
    </source>
</evidence>
<dbReference type="PANTHER" id="PTHR23151">
    <property type="entry name" value="DIHYDROLIPOAMIDE ACETYL/SUCCINYL-TRANSFERASE-RELATED"/>
    <property type="match status" value="1"/>
</dbReference>
<comment type="caution">
    <text evidence="7">The sequence shown here is derived from an EMBL/GenBank/DDBJ whole genome shotgun (WGS) entry which is preliminary data.</text>
</comment>
<proteinExistence type="inferred from homology"/>
<accession>A0A443J519</accession>
<dbReference type="Gene3D" id="2.40.50.100">
    <property type="match status" value="1"/>
</dbReference>
<dbReference type="InterPro" id="IPR023213">
    <property type="entry name" value="CAT-like_dom_sf"/>
</dbReference>
<feature type="domain" description="Peripheral subunit-binding (PSBD)" evidence="6">
    <location>
        <begin position="226"/>
        <end position="263"/>
    </location>
</feature>
<dbReference type="PANTHER" id="PTHR23151:SF90">
    <property type="entry name" value="DIHYDROLIPOYLLYSINE-RESIDUE ACETYLTRANSFERASE COMPONENT OF PYRUVATE DEHYDROGENASE COMPLEX, MITOCHONDRIAL-RELATED"/>
    <property type="match status" value="1"/>
</dbReference>
<feature type="domain" description="Lipoyl-binding" evidence="5">
    <location>
        <begin position="4"/>
        <end position="79"/>
    </location>
</feature>
<dbReference type="InterPro" id="IPR036625">
    <property type="entry name" value="E3-bd_dom_sf"/>
</dbReference>
<dbReference type="SUPFAM" id="SSF47005">
    <property type="entry name" value="Peripheral subunit-binding domain of 2-oxo acid dehydrogenase complex"/>
    <property type="match status" value="2"/>
</dbReference>
<dbReference type="InterPro" id="IPR001078">
    <property type="entry name" value="2-oxoacid_DH_actylTfrase"/>
</dbReference>
<reference evidence="7 8" key="1">
    <citation type="submission" date="2019-01" db="EMBL/GenBank/DDBJ databases">
        <title>Sinorhodobacter populi sp. nov. isolated from the symptomatic bark tissue of Populus euramericana canker.</title>
        <authorList>
            <person name="Xu G."/>
        </authorList>
    </citation>
    <scope>NUCLEOTIDE SEQUENCE [LARGE SCALE GENOMIC DNA]</scope>
    <source>
        <strain evidence="7 8">2D-5</strain>
    </source>
</reference>
<sequence length="513" mass="52713">MADLKTLEMPKYGLSMTEGTVANWLVEPGQSFDKGQEVCEVETSKITNVFEAPFAATLYAVIAPKGTVLPVGAPMAVVGEAGATPAEVDAFVAALSGAKEPEPAVAAPAKAEAKAAPKAAPAPAPKAAATVAALAKSIDKPAAGATVVPAALKGETPEGVNASSRALRLAQKLGINLALVTGSGAEGRISVEDIEVAVRAAGGSVAAPAPAERAKVESHADDSAVPATPVARRLAQKLGVNLNDCRATGTQGRVCRDDVLLAAQKLGKLEDAPASVAAAVPQPAEDPVVTPMSGMRRAIGARLVQSKLEAPHFRLTTEIDMSRLNALRKEINADVPGVKISVNDLLIKAVAAALIKVPDVNVCYDAEQQAIVRYPDADISVAVALNGGLITPIVKAANRKSVTDISKEVVALVTKAKAGTLQPEEFQGGSFSISNLGMFGITQFDAIINPPQGAILAVGAAIDRAVPVKGQVEIRPILTATLSCDHRVIDGALGAQFLKELKRFAEAPNLMLV</sequence>
<keyword evidence="4" id="KW-0012">Acyltransferase</keyword>
<dbReference type="Gene3D" id="4.10.320.10">
    <property type="entry name" value="E3-binding domain"/>
    <property type="match status" value="2"/>
</dbReference>
<evidence type="ECO:0000313" key="8">
    <source>
        <dbReference type="Proteomes" id="UP000285710"/>
    </source>
</evidence>
<dbReference type="PROSITE" id="PS50968">
    <property type="entry name" value="BIOTINYL_LIPOYL"/>
    <property type="match status" value="1"/>
</dbReference>
<dbReference type="EC" id="2.3.1.-" evidence="4"/>
<dbReference type="InterPro" id="IPR045257">
    <property type="entry name" value="E2/Pdx1"/>
</dbReference>
<dbReference type="PROSITE" id="PS51826">
    <property type="entry name" value="PSBD"/>
    <property type="match status" value="2"/>
</dbReference>
<dbReference type="InterPro" id="IPR011053">
    <property type="entry name" value="Single_hybrid_motif"/>
</dbReference>
<evidence type="ECO:0000313" key="7">
    <source>
        <dbReference type="EMBL" id="RWR15559.1"/>
    </source>
</evidence>
<dbReference type="InterPro" id="IPR000089">
    <property type="entry name" value="Biotin_lipoyl"/>
</dbReference>
<keyword evidence="8" id="KW-1185">Reference proteome</keyword>
<evidence type="ECO:0000259" key="6">
    <source>
        <dbReference type="PROSITE" id="PS51826"/>
    </source>
</evidence>
<dbReference type="GO" id="GO:0045254">
    <property type="term" value="C:pyruvate dehydrogenase complex"/>
    <property type="evidence" value="ECO:0007669"/>
    <property type="project" value="InterPro"/>
</dbReference>
<dbReference type="EMBL" id="SAUW01000001">
    <property type="protein sequence ID" value="RWR15559.1"/>
    <property type="molecule type" value="Genomic_DNA"/>
</dbReference>
<organism evidence="7 8">
    <name type="scientific">Paenirhodobacter populi</name>
    <dbReference type="NCBI Taxonomy" id="2306993"/>
    <lineage>
        <taxon>Bacteria</taxon>
        <taxon>Pseudomonadati</taxon>
        <taxon>Pseudomonadota</taxon>
        <taxon>Alphaproteobacteria</taxon>
        <taxon>Rhodobacterales</taxon>
        <taxon>Rhodobacter group</taxon>
        <taxon>Paenirhodobacter</taxon>
    </lineage>
</organism>
<dbReference type="InterPro" id="IPR004167">
    <property type="entry name" value="PSBD"/>
</dbReference>
<name>A0A443J519_9RHOB</name>
<gene>
    <name evidence="7" type="ORF">D2T33_01410</name>
</gene>
<evidence type="ECO:0000256" key="3">
    <source>
        <dbReference type="ARBA" id="ARBA00022823"/>
    </source>
</evidence>
<protein>
    <recommendedName>
        <fullName evidence="4">Dihydrolipoamide acetyltransferase component of pyruvate dehydrogenase complex</fullName>
        <ecNumber evidence="4">2.3.1.-</ecNumber>
    </recommendedName>
</protein>
<keyword evidence="3 4" id="KW-0450">Lipoyl</keyword>
<feature type="domain" description="Peripheral subunit-binding (PSBD)" evidence="6">
    <location>
        <begin position="161"/>
        <end position="198"/>
    </location>
</feature>
<dbReference type="SUPFAM" id="SSF51230">
    <property type="entry name" value="Single hybrid motif"/>
    <property type="match status" value="1"/>
</dbReference>
<evidence type="ECO:0000256" key="2">
    <source>
        <dbReference type="ARBA" id="ARBA00007317"/>
    </source>
</evidence>
<dbReference type="GO" id="GO:0016746">
    <property type="term" value="F:acyltransferase activity"/>
    <property type="evidence" value="ECO:0007669"/>
    <property type="project" value="UniProtKB-KW"/>
</dbReference>
<dbReference type="GO" id="GO:0006086">
    <property type="term" value="P:pyruvate decarboxylation to acetyl-CoA"/>
    <property type="evidence" value="ECO:0007669"/>
    <property type="project" value="InterPro"/>
</dbReference>
<evidence type="ECO:0000256" key="1">
    <source>
        <dbReference type="ARBA" id="ARBA00001938"/>
    </source>
</evidence>
<dbReference type="Pfam" id="PF00364">
    <property type="entry name" value="Biotin_lipoyl"/>
    <property type="match status" value="1"/>
</dbReference>
<dbReference type="AlphaFoldDB" id="A0A443J519"/>